<dbReference type="InterPro" id="IPR003759">
    <property type="entry name" value="Cbl-bd_cap"/>
</dbReference>
<dbReference type="Gene3D" id="1.10.1240.10">
    <property type="entry name" value="Methionine synthase domain"/>
    <property type="match status" value="1"/>
</dbReference>
<dbReference type="GO" id="GO:0008705">
    <property type="term" value="F:methionine synthase activity"/>
    <property type="evidence" value="ECO:0007669"/>
    <property type="project" value="TreeGrafter"/>
</dbReference>
<protein>
    <submittedName>
        <fullName evidence="5">Cobalamin-binding protein</fullName>
    </submittedName>
</protein>
<dbReference type="SMART" id="SM01018">
    <property type="entry name" value="B12-binding_2"/>
    <property type="match status" value="1"/>
</dbReference>
<proteinExistence type="predicted"/>
<dbReference type="Pfam" id="PF02310">
    <property type="entry name" value="B12-binding"/>
    <property type="match status" value="1"/>
</dbReference>
<dbReference type="SUPFAM" id="SSF47644">
    <property type="entry name" value="Methionine synthase domain"/>
    <property type="match status" value="1"/>
</dbReference>
<dbReference type="EMBL" id="DSUJ01000008">
    <property type="protein sequence ID" value="HFI91055.1"/>
    <property type="molecule type" value="Genomic_DNA"/>
</dbReference>
<feature type="domain" description="B12-binding N-terminal" evidence="4">
    <location>
        <begin position="36"/>
        <end position="108"/>
    </location>
</feature>
<dbReference type="Pfam" id="PF02607">
    <property type="entry name" value="B12-binding_2"/>
    <property type="match status" value="1"/>
</dbReference>
<evidence type="ECO:0000259" key="3">
    <source>
        <dbReference type="PROSITE" id="PS51332"/>
    </source>
</evidence>
<dbReference type="GO" id="GO:0046872">
    <property type="term" value="F:metal ion binding"/>
    <property type="evidence" value="ECO:0007669"/>
    <property type="project" value="UniProtKB-KW"/>
</dbReference>
<dbReference type="InterPro" id="IPR036594">
    <property type="entry name" value="Meth_synthase_dom"/>
</dbReference>
<dbReference type="InterPro" id="IPR036724">
    <property type="entry name" value="Cobalamin-bd_sf"/>
</dbReference>
<dbReference type="InterPro" id="IPR006158">
    <property type="entry name" value="Cobalamin-bd"/>
</dbReference>
<evidence type="ECO:0000256" key="2">
    <source>
        <dbReference type="ARBA" id="ARBA00023285"/>
    </source>
</evidence>
<dbReference type="AlphaFoldDB" id="A0A7V3E6I3"/>
<dbReference type="SUPFAM" id="SSF52242">
    <property type="entry name" value="Cobalamin (vitamin B12)-binding domain"/>
    <property type="match status" value="1"/>
</dbReference>
<evidence type="ECO:0000313" key="5">
    <source>
        <dbReference type="EMBL" id="HFI91055.1"/>
    </source>
</evidence>
<dbReference type="PANTHER" id="PTHR45833:SF1">
    <property type="entry name" value="METHIONINE SYNTHASE"/>
    <property type="match status" value="1"/>
</dbReference>
<evidence type="ECO:0000256" key="1">
    <source>
        <dbReference type="ARBA" id="ARBA00022723"/>
    </source>
</evidence>
<evidence type="ECO:0000259" key="4">
    <source>
        <dbReference type="PROSITE" id="PS51337"/>
    </source>
</evidence>
<accession>A0A7V3E6I3</accession>
<dbReference type="PANTHER" id="PTHR45833">
    <property type="entry name" value="METHIONINE SYNTHASE"/>
    <property type="match status" value="1"/>
</dbReference>
<dbReference type="PROSITE" id="PS51332">
    <property type="entry name" value="B12_BINDING"/>
    <property type="match status" value="1"/>
</dbReference>
<dbReference type="InterPro" id="IPR050554">
    <property type="entry name" value="Met_Synthase/Corrinoid"/>
</dbReference>
<dbReference type="GO" id="GO:0050667">
    <property type="term" value="P:homocysteine metabolic process"/>
    <property type="evidence" value="ECO:0007669"/>
    <property type="project" value="TreeGrafter"/>
</dbReference>
<sequence length="230" mass="25073">MNSSIDEKEYLSQLALCIERGKINSSSKFPADLLGKPGVEELISELLLQNVSPKTILDEALLVGMNRVGEKFRDGKIFIPDVLIAAKSMNAAMEKLRPYIVKGDLKLKGKVILATVKGDLHNIGKNLVRMVLEGGGWEVIDLGIDVSSEKIIDALKNNDVKAVGLSALLTTTMINMKDIVSDIKINFPHIPVAVGGAPLNQKFADEINADLYSPDPQGMLDYLNKNFSLN</sequence>
<dbReference type="Gene3D" id="3.40.50.280">
    <property type="entry name" value="Cobalamin-binding domain"/>
    <property type="match status" value="1"/>
</dbReference>
<comment type="caution">
    <text evidence="5">The sequence shown here is derived from an EMBL/GenBank/DDBJ whole genome shotgun (WGS) entry which is preliminary data.</text>
</comment>
<keyword evidence="1" id="KW-0479">Metal-binding</keyword>
<dbReference type="GO" id="GO:0031419">
    <property type="term" value="F:cobalamin binding"/>
    <property type="evidence" value="ECO:0007669"/>
    <property type="project" value="InterPro"/>
</dbReference>
<dbReference type="GO" id="GO:0046653">
    <property type="term" value="P:tetrahydrofolate metabolic process"/>
    <property type="evidence" value="ECO:0007669"/>
    <property type="project" value="TreeGrafter"/>
</dbReference>
<dbReference type="GO" id="GO:0005829">
    <property type="term" value="C:cytosol"/>
    <property type="evidence" value="ECO:0007669"/>
    <property type="project" value="TreeGrafter"/>
</dbReference>
<feature type="domain" description="B12-binding" evidence="3">
    <location>
        <begin position="108"/>
        <end position="230"/>
    </location>
</feature>
<gene>
    <name evidence="5" type="ORF">ENS31_05910</name>
</gene>
<keyword evidence="2" id="KW-0170">Cobalt</keyword>
<dbReference type="PROSITE" id="PS51337">
    <property type="entry name" value="B12_BINDING_NTER"/>
    <property type="match status" value="1"/>
</dbReference>
<name>A0A7V3E6I3_9BACT</name>
<organism evidence="5">
    <name type="scientific">Ignavibacterium album</name>
    <dbReference type="NCBI Taxonomy" id="591197"/>
    <lineage>
        <taxon>Bacteria</taxon>
        <taxon>Pseudomonadati</taxon>
        <taxon>Ignavibacteriota</taxon>
        <taxon>Ignavibacteria</taxon>
        <taxon>Ignavibacteriales</taxon>
        <taxon>Ignavibacteriaceae</taxon>
        <taxon>Ignavibacterium</taxon>
    </lineage>
</organism>
<reference evidence="5" key="1">
    <citation type="journal article" date="2020" name="mSystems">
        <title>Genome- and Community-Level Interaction Insights into Carbon Utilization and Element Cycling Functions of Hydrothermarchaeota in Hydrothermal Sediment.</title>
        <authorList>
            <person name="Zhou Z."/>
            <person name="Liu Y."/>
            <person name="Xu W."/>
            <person name="Pan J."/>
            <person name="Luo Z.H."/>
            <person name="Li M."/>
        </authorList>
    </citation>
    <scope>NUCLEOTIDE SEQUENCE [LARGE SCALE GENOMIC DNA]</scope>
    <source>
        <strain evidence="5">SpSt-479</strain>
    </source>
</reference>